<reference evidence="13 14" key="1">
    <citation type="journal article" date="2019" name="Int. J. Syst. Evol. Microbiol.">
        <title>The Global Catalogue of Microorganisms (GCM) 10K type strain sequencing project: providing services to taxonomists for standard genome sequencing and annotation.</title>
        <authorList>
            <consortium name="The Broad Institute Genomics Platform"/>
            <consortium name="The Broad Institute Genome Sequencing Center for Infectious Disease"/>
            <person name="Wu L."/>
            <person name="Ma J."/>
        </authorList>
    </citation>
    <scope>NUCLEOTIDE SEQUENCE [LARGE SCALE GENOMIC DNA]</scope>
    <source>
        <strain evidence="13 14">IBRC-M 10256</strain>
    </source>
</reference>
<comment type="subcellular location">
    <subcellularLocation>
        <location evidence="1">Cell inner membrane</location>
        <topology evidence="1">Multi-pass membrane protein</topology>
    </subcellularLocation>
</comment>
<evidence type="ECO:0000256" key="5">
    <source>
        <dbReference type="ARBA" id="ARBA00022519"/>
    </source>
</evidence>
<keyword evidence="9 12" id="KW-1133">Transmembrane helix</keyword>
<keyword evidence="7 12" id="KW-0812">Transmembrane</keyword>
<protein>
    <submittedName>
        <fullName evidence="13">TrkH family potassium uptake protein</fullName>
    </submittedName>
</protein>
<evidence type="ECO:0000256" key="8">
    <source>
        <dbReference type="ARBA" id="ARBA00022958"/>
    </source>
</evidence>
<feature type="transmembrane region" description="Helical" evidence="12">
    <location>
        <begin position="209"/>
        <end position="231"/>
    </location>
</feature>
<feature type="transmembrane region" description="Helical" evidence="12">
    <location>
        <begin position="304"/>
        <end position="324"/>
    </location>
</feature>
<evidence type="ECO:0000256" key="11">
    <source>
        <dbReference type="ARBA" id="ARBA00023136"/>
    </source>
</evidence>
<keyword evidence="10" id="KW-0406">Ion transport</keyword>
<sequence>MALRVDWRSSASQTGTVLKWLSVPLAAPLLLALLDGRAIVPFAVAIAVTLALGTGMERLSSVRNLGHREALLVVASAWFGVALVGAIPFVLVGQSAPPESAFAGFPVAVGGGVSFTGEFGGVVNSLFESMSGLTTTGATIMSAWDFANQSRAILLWRQLLQWLGGLGILIVAIGLFANLRVGGAQLMETETQTQSVNKLTPEIEQTARIIWGLYVGLTIVTIAVLYGLHVVGIAPEMTLFNAVAHALTSVSTAGFSPEAQSIGAFEPIVQWVLIPVMLVGATNFILLWYVVQGDLERLLRSEEFRFYLGIVTVAASIVIGVLVVDPGHIQSVEASVRHGLFNVVSMITTTGYASYDYTTWGPGAQHVLFLSMFVGGMAGSTTCSIKTLRWLVILKGLYRNLFLSIHPTAVRPIRLGDSVVDEETIGDIFSYVMLALLIFFGLTVLVVVDASLSGRAVSEFDALGAAASIALNIGPAFGEAGPMDNYAVFPTSTRFVMVVMMWIGRIEFIPVLVLLLPAFWKS</sequence>
<organism evidence="13 14">
    <name type="scientific">Halovivax cerinus</name>
    <dbReference type="NCBI Taxonomy" id="1487865"/>
    <lineage>
        <taxon>Archaea</taxon>
        <taxon>Methanobacteriati</taxon>
        <taxon>Methanobacteriota</taxon>
        <taxon>Stenosarchaea group</taxon>
        <taxon>Halobacteria</taxon>
        <taxon>Halobacteriales</taxon>
        <taxon>Natrialbaceae</taxon>
        <taxon>Halovivax</taxon>
    </lineage>
</organism>
<evidence type="ECO:0000256" key="3">
    <source>
        <dbReference type="ARBA" id="ARBA00022448"/>
    </source>
</evidence>
<dbReference type="InterPro" id="IPR003445">
    <property type="entry name" value="Cat_transpt"/>
</dbReference>
<feature type="transmembrane region" description="Helical" evidence="12">
    <location>
        <begin position="268"/>
        <end position="292"/>
    </location>
</feature>
<feature type="transmembrane region" description="Helical" evidence="12">
    <location>
        <begin position="38"/>
        <end position="59"/>
    </location>
</feature>
<evidence type="ECO:0000256" key="4">
    <source>
        <dbReference type="ARBA" id="ARBA00022475"/>
    </source>
</evidence>
<evidence type="ECO:0000256" key="2">
    <source>
        <dbReference type="ARBA" id="ARBA00009137"/>
    </source>
</evidence>
<keyword evidence="8" id="KW-0630">Potassium</keyword>
<evidence type="ECO:0000313" key="13">
    <source>
        <dbReference type="EMBL" id="MFC3958203.1"/>
    </source>
</evidence>
<dbReference type="RefSeq" id="WP_256530882.1">
    <property type="nucleotide sequence ID" value="NZ_CP101824.1"/>
</dbReference>
<keyword evidence="3" id="KW-0813">Transport</keyword>
<evidence type="ECO:0000256" key="7">
    <source>
        <dbReference type="ARBA" id="ARBA00022692"/>
    </source>
</evidence>
<dbReference type="Proteomes" id="UP001595846">
    <property type="component" value="Unassembled WGS sequence"/>
</dbReference>
<feature type="transmembrane region" description="Helical" evidence="12">
    <location>
        <begin position="159"/>
        <end position="179"/>
    </location>
</feature>
<dbReference type="GO" id="GO:0005886">
    <property type="term" value="C:plasma membrane"/>
    <property type="evidence" value="ECO:0007669"/>
    <property type="project" value="UniProtKB-SubCell"/>
</dbReference>
<feature type="transmembrane region" description="Helical" evidence="12">
    <location>
        <begin position="367"/>
        <end position="392"/>
    </location>
</feature>
<keyword evidence="4" id="KW-1003">Cell membrane</keyword>
<evidence type="ECO:0000256" key="12">
    <source>
        <dbReference type="SAM" id="Phobius"/>
    </source>
</evidence>
<keyword evidence="6" id="KW-0633">Potassium transport</keyword>
<dbReference type="GO" id="GO:0006813">
    <property type="term" value="P:potassium ion transport"/>
    <property type="evidence" value="ECO:0007669"/>
    <property type="project" value="UniProtKB-KW"/>
</dbReference>
<dbReference type="GeneID" id="73903590"/>
<feature type="transmembrane region" description="Helical" evidence="12">
    <location>
        <begin position="71"/>
        <end position="92"/>
    </location>
</feature>
<evidence type="ECO:0000313" key="14">
    <source>
        <dbReference type="Proteomes" id="UP001595846"/>
    </source>
</evidence>
<comment type="similarity">
    <text evidence="2">Belongs to the TrkH potassium transport family.</text>
</comment>
<evidence type="ECO:0000256" key="6">
    <source>
        <dbReference type="ARBA" id="ARBA00022538"/>
    </source>
</evidence>
<dbReference type="Pfam" id="PF02386">
    <property type="entry name" value="TrkH"/>
    <property type="match status" value="1"/>
</dbReference>
<gene>
    <name evidence="13" type="ORF">ACFOUR_07440</name>
</gene>
<comment type="caution">
    <text evidence="13">The sequence shown here is derived from an EMBL/GenBank/DDBJ whole genome shotgun (WGS) entry which is preliminary data.</text>
</comment>
<dbReference type="PIRSF" id="PIRSF006247">
    <property type="entry name" value="TrkH"/>
    <property type="match status" value="1"/>
</dbReference>
<dbReference type="PANTHER" id="PTHR32024:SF2">
    <property type="entry name" value="TRK SYSTEM POTASSIUM UPTAKE PROTEIN TRKG-RELATED"/>
    <property type="match status" value="1"/>
</dbReference>
<evidence type="ECO:0000256" key="9">
    <source>
        <dbReference type="ARBA" id="ARBA00022989"/>
    </source>
</evidence>
<keyword evidence="11 12" id="KW-0472">Membrane</keyword>
<dbReference type="EMBL" id="JBHSAQ010000002">
    <property type="protein sequence ID" value="MFC3958203.1"/>
    <property type="molecule type" value="Genomic_DNA"/>
</dbReference>
<evidence type="ECO:0000256" key="10">
    <source>
        <dbReference type="ARBA" id="ARBA00023065"/>
    </source>
</evidence>
<dbReference type="PANTHER" id="PTHR32024">
    <property type="entry name" value="TRK SYSTEM POTASSIUM UPTAKE PROTEIN TRKG-RELATED"/>
    <property type="match status" value="1"/>
</dbReference>
<accession>A0ABD5NMC6</accession>
<feature type="transmembrane region" description="Helical" evidence="12">
    <location>
        <begin position="498"/>
        <end position="520"/>
    </location>
</feature>
<keyword evidence="14" id="KW-1185">Reference proteome</keyword>
<dbReference type="InterPro" id="IPR004772">
    <property type="entry name" value="TrkH"/>
</dbReference>
<feature type="transmembrane region" description="Helical" evidence="12">
    <location>
        <begin position="428"/>
        <end position="448"/>
    </location>
</feature>
<dbReference type="AlphaFoldDB" id="A0ABD5NMC6"/>
<name>A0ABD5NMC6_9EURY</name>
<keyword evidence="5" id="KW-0997">Cell inner membrane</keyword>
<evidence type="ECO:0000256" key="1">
    <source>
        <dbReference type="ARBA" id="ARBA00004429"/>
    </source>
</evidence>
<proteinExistence type="inferred from homology"/>